<keyword evidence="3" id="KW-1185">Reference proteome</keyword>
<sequence length="112" mass="12858">MATVFYAWILSSISSTNAVPNNNPTTQIKQDRLQNLLSAAPSLRLRIMLERENMEIHGQPVFDVFLKPNVSGTELRYDGFSTFIEGDTKFTSIVEIVHRMWRRLPVLRIPLP</sequence>
<reference evidence="3" key="1">
    <citation type="submission" date="2017-03" db="EMBL/GenBank/DDBJ databases">
        <title>Phytopthora megakarya and P. palmivora, two closely related causual agents of cacao black pod achieved similar genome size and gene model numbers by different mechanisms.</title>
        <authorList>
            <person name="Ali S."/>
            <person name="Shao J."/>
            <person name="Larry D.J."/>
            <person name="Kronmiller B."/>
            <person name="Shen D."/>
            <person name="Strem M.D."/>
            <person name="Melnick R.L."/>
            <person name="Guiltinan M.J."/>
            <person name="Tyler B.M."/>
            <person name="Meinhardt L.W."/>
            <person name="Bailey B.A."/>
        </authorList>
    </citation>
    <scope>NUCLEOTIDE SEQUENCE [LARGE SCALE GENOMIC DNA]</scope>
    <source>
        <strain evidence="3">zdho120</strain>
    </source>
</reference>
<feature type="signal peptide" evidence="1">
    <location>
        <begin position="1"/>
        <end position="18"/>
    </location>
</feature>
<proteinExistence type="predicted"/>
<evidence type="ECO:0000256" key="1">
    <source>
        <dbReference type="SAM" id="SignalP"/>
    </source>
</evidence>
<comment type="caution">
    <text evidence="2">The sequence shown here is derived from an EMBL/GenBank/DDBJ whole genome shotgun (WGS) entry which is preliminary data.</text>
</comment>
<gene>
    <name evidence="2" type="ORF">PHMEG_0003385</name>
</gene>
<evidence type="ECO:0000313" key="2">
    <source>
        <dbReference type="EMBL" id="OWZ21988.1"/>
    </source>
</evidence>
<protein>
    <recommendedName>
        <fullName evidence="4">RxLR effector protein</fullName>
    </recommendedName>
</protein>
<organism evidence="2 3">
    <name type="scientific">Phytophthora megakarya</name>
    <dbReference type="NCBI Taxonomy" id="4795"/>
    <lineage>
        <taxon>Eukaryota</taxon>
        <taxon>Sar</taxon>
        <taxon>Stramenopiles</taxon>
        <taxon>Oomycota</taxon>
        <taxon>Peronosporomycetes</taxon>
        <taxon>Peronosporales</taxon>
        <taxon>Peronosporaceae</taxon>
        <taxon>Phytophthora</taxon>
    </lineage>
</organism>
<feature type="chain" id="PRO_5012307819" description="RxLR effector protein" evidence="1">
    <location>
        <begin position="19"/>
        <end position="112"/>
    </location>
</feature>
<keyword evidence="1" id="KW-0732">Signal</keyword>
<evidence type="ECO:0000313" key="3">
    <source>
        <dbReference type="Proteomes" id="UP000198211"/>
    </source>
</evidence>
<name>A0A225WY75_9STRA</name>
<dbReference type="EMBL" id="NBNE01000172">
    <property type="protein sequence ID" value="OWZ21988.1"/>
    <property type="molecule type" value="Genomic_DNA"/>
</dbReference>
<dbReference type="AlphaFoldDB" id="A0A225WY75"/>
<accession>A0A225WY75</accession>
<dbReference type="Proteomes" id="UP000198211">
    <property type="component" value="Unassembled WGS sequence"/>
</dbReference>
<evidence type="ECO:0008006" key="4">
    <source>
        <dbReference type="Google" id="ProtNLM"/>
    </source>
</evidence>